<dbReference type="AlphaFoldDB" id="A0A443SUE0"/>
<organism evidence="2 3">
    <name type="scientific">Leptotrombidium deliense</name>
    <dbReference type="NCBI Taxonomy" id="299467"/>
    <lineage>
        <taxon>Eukaryota</taxon>
        <taxon>Metazoa</taxon>
        <taxon>Ecdysozoa</taxon>
        <taxon>Arthropoda</taxon>
        <taxon>Chelicerata</taxon>
        <taxon>Arachnida</taxon>
        <taxon>Acari</taxon>
        <taxon>Acariformes</taxon>
        <taxon>Trombidiformes</taxon>
        <taxon>Prostigmata</taxon>
        <taxon>Anystina</taxon>
        <taxon>Parasitengona</taxon>
        <taxon>Trombiculoidea</taxon>
        <taxon>Trombiculidae</taxon>
        <taxon>Leptotrombidium</taxon>
    </lineage>
</organism>
<dbReference type="OrthoDB" id="6233288at2759"/>
<dbReference type="SUPFAM" id="SSF47459">
    <property type="entry name" value="HLH, helix-loop-helix DNA-binding domain"/>
    <property type="match status" value="1"/>
</dbReference>
<dbReference type="InterPro" id="IPR036638">
    <property type="entry name" value="HLH_DNA-bd_sf"/>
</dbReference>
<dbReference type="EMBL" id="NCKV01000269">
    <property type="protein sequence ID" value="RWS31114.1"/>
    <property type="molecule type" value="Genomic_DNA"/>
</dbReference>
<keyword evidence="3" id="KW-1185">Reference proteome</keyword>
<dbReference type="Gene3D" id="4.10.280.10">
    <property type="entry name" value="Helix-loop-helix DNA-binding domain"/>
    <property type="match status" value="1"/>
</dbReference>
<feature type="domain" description="BHLH" evidence="1">
    <location>
        <begin position="11"/>
        <end position="63"/>
    </location>
</feature>
<evidence type="ECO:0000259" key="1">
    <source>
        <dbReference type="PROSITE" id="PS50888"/>
    </source>
</evidence>
<dbReference type="VEuPathDB" id="VectorBase:LDEU000925"/>
<dbReference type="Proteomes" id="UP000288716">
    <property type="component" value="Unassembled WGS sequence"/>
</dbReference>
<dbReference type="PANTHER" id="PTHR23349">
    <property type="entry name" value="BASIC HELIX-LOOP-HELIX TRANSCRIPTION FACTOR, TWIST"/>
    <property type="match status" value="1"/>
</dbReference>
<gene>
    <name evidence="2" type="ORF">B4U80_00073</name>
</gene>
<protein>
    <recommendedName>
        <fullName evidence="1">BHLH domain-containing protein</fullName>
    </recommendedName>
</protein>
<sequence>MANILSICCCFNIILNSHILWRSNDTFWQAFCRLKTALPWVPSDTKLSKLDTLRLASSYISHLREILEKNDEEDKNFHPTNLHLFLNEIMLKYRCNLKAFQKINLAV</sequence>
<dbReference type="PROSITE" id="PS50888">
    <property type="entry name" value="BHLH"/>
    <property type="match status" value="1"/>
</dbReference>
<dbReference type="GO" id="GO:0000981">
    <property type="term" value="F:DNA-binding transcription factor activity, RNA polymerase II-specific"/>
    <property type="evidence" value="ECO:0007669"/>
    <property type="project" value="TreeGrafter"/>
</dbReference>
<accession>A0A443SUE0</accession>
<dbReference type="InterPro" id="IPR050283">
    <property type="entry name" value="E-box_TF_Regulators"/>
</dbReference>
<dbReference type="PANTHER" id="PTHR23349:SF72">
    <property type="entry name" value="HLH54F"/>
    <property type="match status" value="1"/>
</dbReference>
<dbReference type="GO" id="GO:0000977">
    <property type="term" value="F:RNA polymerase II transcription regulatory region sequence-specific DNA binding"/>
    <property type="evidence" value="ECO:0007669"/>
    <property type="project" value="TreeGrafter"/>
</dbReference>
<dbReference type="InterPro" id="IPR011598">
    <property type="entry name" value="bHLH_dom"/>
</dbReference>
<dbReference type="GO" id="GO:0032502">
    <property type="term" value="P:developmental process"/>
    <property type="evidence" value="ECO:0007669"/>
    <property type="project" value="TreeGrafter"/>
</dbReference>
<dbReference type="Pfam" id="PF00010">
    <property type="entry name" value="HLH"/>
    <property type="match status" value="1"/>
</dbReference>
<comment type="caution">
    <text evidence="2">The sequence shown here is derived from an EMBL/GenBank/DDBJ whole genome shotgun (WGS) entry which is preliminary data.</text>
</comment>
<evidence type="ECO:0000313" key="3">
    <source>
        <dbReference type="Proteomes" id="UP000288716"/>
    </source>
</evidence>
<evidence type="ECO:0000313" key="2">
    <source>
        <dbReference type="EMBL" id="RWS31114.1"/>
    </source>
</evidence>
<proteinExistence type="predicted"/>
<dbReference type="GO" id="GO:0046983">
    <property type="term" value="F:protein dimerization activity"/>
    <property type="evidence" value="ECO:0007669"/>
    <property type="project" value="InterPro"/>
</dbReference>
<dbReference type="STRING" id="299467.A0A443SUE0"/>
<name>A0A443SUE0_9ACAR</name>
<reference evidence="2 3" key="1">
    <citation type="journal article" date="2018" name="Gigascience">
        <title>Genomes of trombidid mites reveal novel predicted allergens and laterally-transferred genes associated with secondary metabolism.</title>
        <authorList>
            <person name="Dong X."/>
            <person name="Chaisiri K."/>
            <person name="Xia D."/>
            <person name="Armstrong S.D."/>
            <person name="Fang Y."/>
            <person name="Donnelly M.J."/>
            <person name="Kadowaki T."/>
            <person name="McGarry J.W."/>
            <person name="Darby A.C."/>
            <person name="Makepeace B.L."/>
        </authorList>
    </citation>
    <scope>NUCLEOTIDE SEQUENCE [LARGE SCALE GENOMIC DNA]</scope>
    <source>
        <strain evidence="2">UoL-UT</strain>
    </source>
</reference>